<gene>
    <name evidence="2" type="ORF">CITCOLO1_LOCUS19102</name>
</gene>
<feature type="compositionally biased region" description="Polar residues" evidence="1">
    <location>
        <begin position="60"/>
        <end position="70"/>
    </location>
</feature>
<protein>
    <submittedName>
        <fullName evidence="2">Uncharacterized protein</fullName>
    </submittedName>
</protein>
<feature type="region of interest" description="Disordered" evidence="1">
    <location>
        <begin position="60"/>
        <end position="91"/>
    </location>
</feature>
<sequence>MAFDLNWQAFSEKRKPSASSGCLPLLGFGNLSNSAHVGSEMVASIVLFASFFALQCSGWSGESPGQGQRAETQRRQRQKSLKDPHTHPHGFLTPPKILSFSPSTQLNSINLLKLFFADALNFAKWGVLFTAPSSPSFLNLLTLRTLHHFPLTANFWAFITVLTTRSDNTLFSFPYVYLICALPLLALPFL</sequence>
<evidence type="ECO:0000313" key="2">
    <source>
        <dbReference type="EMBL" id="CAK9326746.1"/>
    </source>
</evidence>
<evidence type="ECO:0000313" key="3">
    <source>
        <dbReference type="Proteomes" id="UP001642487"/>
    </source>
</evidence>
<keyword evidence="3" id="KW-1185">Reference proteome</keyword>
<dbReference type="Proteomes" id="UP001642487">
    <property type="component" value="Chromosome 7"/>
</dbReference>
<evidence type="ECO:0000256" key="1">
    <source>
        <dbReference type="SAM" id="MobiDB-lite"/>
    </source>
</evidence>
<proteinExistence type="predicted"/>
<dbReference type="EMBL" id="OZ021741">
    <property type="protein sequence ID" value="CAK9326746.1"/>
    <property type="molecule type" value="Genomic_DNA"/>
</dbReference>
<reference evidence="2 3" key="1">
    <citation type="submission" date="2024-03" db="EMBL/GenBank/DDBJ databases">
        <authorList>
            <person name="Gkanogiannis A."/>
            <person name="Becerra Lopez-Lavalle L."/>
        </authorList>
    </citation>
    <scope>NUCLEOTIDE SEQUENCE [LARGE SCALE GENOMIC DNA]</scope>
</reference>
<organism evidence="2 3">
    <name type="scientific">Citrullus colocynthis</name>
    <name type="common">colocynth</name>
    <dbReference type="NCBI Taxonomy" id="252529"/>
    <lineage>
        <taxon>Eukaryota</taxon>
        <taxon>Viridiplantae</taxon>
        <taxon>Streptophyta</taxon>
        <taxon>Embryophyta</taxon>
        <taxon>Tracheophyta</taxon>
        <taxon>Spermatophyta</taxon>
        <taxon>Magnoliopsida</taxon>
        <taxon>eudicotyledons</taxon>
        <taxon>Gunneridae</taxon>
        <taxon>Pentapetalae</taxon>
        <taxon>rosids</taxon>
        <taxon>fabids</taxon>
        <taxon>Cucurbitales</taxon>
        <taxon>Cucurbitaceae</taxon>
        <taxon>Benincaseae</taxon>
        <taxon>Citrullus</taxon>
    </lineage>
</organism>
<accession>A0ABP0Z256</accession>
<name>A0ABP0Z256_9ROSI</name>